<dbReference type="EMBL" id="CP019082">
    <property type="protein sequence ID" value="APW63267.1"/>
    <property type="molecule type" value="Genomic_DNA"/>
</dbReference>
<protein>
    <recommendedName>
        <fullName evidence="6">BIG2 domain-containing protein</fullName>
    </recommendedName>
</protein>
<feature type="domain" description="DUF1553" evidence="3">
    <location>
        <begin position="574"/>
        <end position="797"/>
    </location>
</feature>
<dbReference type="PANTHER" id="PTHR35889">
    <property type="entry name" value="CYCLOINULO-OLIGOSACCHARIDE FRUCTANOTRANSFERASE-RELATED"/>
    <property type="match status" value="1"/>
</dbReference>
<evidence type="ECO:0000256" key="1">
    <source>
        <dbReference type="SAM" id="SignalP"/>
    </source>
</evidence>
<keyword evidence="5" id="KW-1185">Reference proteome</keyword>
<proteinExistence type="predicted"/>
<reference evidence="5" key="1">
    <citation type="submission" date="2016-12" db="EMBL/GenBank/DDBJ databases">
        <title>Comparative genomics of four Isosphaeraceae planctomycetes: a common pool of plasmids and glycoside hydrolase genes.</title>
        <authorList>
            <person name="Ivanova A."/>
        </authorList>
    </citation>
    <scope>NUCLEOTIDE SEQUENCE [LARGE SCALE GENOMIC DNA]</scope>
    <source>
        <strain evidence="5">PX4</strain>
    </source>
</reference>
<sequence>MTITDHRVLRWLASVLFAVLAVASLAEAGHASEGIEAEPRRLELIGAYARQQTAVTLRQADGTIADVTDRCDYRVEPPGVAEVSRTGVVRPRTDGRATLHIRHGSHETAVELQVDRASWRRVASYRTDVAPVLSKAGCNMGACHGNLSGKGGFRLSLRGDDPAFDWLMLTHDALGRRINRSAPDQSLMVLKPTGRVAHEGGVRFGADSPESRAIREWIASGASDDVATAPRLKSVRVFPTERIAAPGGRNQQLVVTAVFADGTERDVTRQAAYDPSNPMIAEVSADGMVRVDRTCEIAVAVRYMDGRAVSRLAFIPEGPVVAWNGPAERNLIDKLVFARLKALRIQPSTLSTDSVFLRRAYLDAIGRLPTPAETRAFLADRAPANRERMIDALLERPEFADFWALKWADLLRNEEKAMGQKGVWVFQRWLRDEIAADVPLDEMTRRIVAGRGSNWSNPPSSFYRTNRDPTAAAETVAQVFLGLRLQCAKCHNHPFDEWKQDDYYGLAAYFGNIARKQPITVRKDMLDKHEINGDEYIYVSGPSGMIDPRTRARLEPKPLHGDSPRAKQTDPLDHLASWLTVGNRQFTRNMANRVWYNLMGRGIVDPVDDFRDSNPPSNPELLDALSDQLEAGGMRLRPLAGLIMKSSVYQLGATPNSSNADDAANFSKTVVRLLPAEVLIDAISQALDVPGDYRGGPPGLRAVQLPGVARDVAFLETFGKPERLLTCECERSEATTLAQAFQMINGESVRRQLEDRDNRIGKLTARKAADDQILDELYLAALCREPSAAERSRAIEHLHRSGDRRAAWEDLAWALLNSKEFLLRH</sequence>
<feature type="signal peptide" evidence="1">
    <location>
        <begin position="1"/>
        <end position="28"/>
    </location>
</feature>
<dbReference type="Gene3D" id="2.60.40.1080">
    <property type="match status" value="2"/>
</dbReference>
<keyword evidence="1" id="KW-0732">Signal</keyword>
<gene>
    <name evidence="4" type="ORF">BSF38_04831</name>
</gene>
<dbReference type="PANTHER" id="PTHR35889:SF3">
    <property type="entry name" value="F-BOX DOMAIN-CONTAINING PROTEIN"/>
    <property type="match status" value="1"/>
</dbReference>
<dbReference type="Pfam" id="PF07587">
    <property type="entry name" value="PSD1"/>
    <property type="match status" value="1"/>
</dbReference>
<dbReference type="AlphaFoldDB" id="A0A1U7CWE6"/>
<evidence type="ECO:0000313" key="5">
    <source>
        <dbReference type="Proteomes" id="UP000186309"/>
    </source>
</evidence>
<dbReference type="InterPro" id="IPR022655">
    <property type="entry name" value="DUF1553"/>
</dbReference>
<feature type="domain" description="DUF1549" evidence="2">
    <location>
        <begin position="332"/>
        <end position="513"/>
    </location>
</feature>
<organism evidence="4 5">
    <name type="scientific">Paludisphaera borealis</name>
    <dbReference type="NCBI Taxonomy" id="1387353"/>
    <lineage>
        <taxon>Bacteria</taxon>
        <taxon>Pseudomonadati</taxon>
        <taxon>Planctomycetota</taxon>
        <taxon>Planctomycetia</taxon>
        <taxon>Isosphaerales</taxon>
        <taxon>Isosphaeraceae</taxon>
        <taxon>Paludisphaera</taxon>
    </lineage>
</organism>
<dbReference type="RefSeq" id="WP_083713378.1">
    <property type="nucleotide sequence ID" value="NZ_CP019082.1"/>
</dbReference>
<evidence type="ECO:0008006" key="6">
    <source>
        <dbReference type="Google" id="ProtNLM"/>
    </source>
</evidence>
<feature type="chain" id="PRO_5012527335" description="BIG2 domain-containing protein" evidence="1">
    <location>
        <begin position="29"/>
        <end position="825"/>
    </location>
</feature>
<dbReference type="Proteomes" id="UP000186309">
    <property type="component" value="Chromosome"/>
</dbReference>
<dbReference type="Pfam" id="PF07583">
    <property type="entry name" value="PSCyt2"/>
    <property type="match status" value="1"/>
</dbReference>
<dbReference type="STRING" id="1387353.BSF38_04831"/>
<dbReference type="OrthoDB" id="289126at2"/>
<dbReference type="KEGG" id="pbor:BSF38_04831"/>
<evidence type="ECO:0000259" key="3">
    <source>
        <dbReference type="Pfam" id="PF07587"/>
    </source>
</evidence>
<evidence type="ECO:0000259" key="2">
    <source>
        <dbReference type="Pfam" id="PF07583"/>
    </source>
</evidence>
<name>A0A1U7CWE6_9BACT</name>
<evidence type="ECO:0000313" key="4">
    <source>
        <dbReference type="EMBL" id="APW63267.1"/>
    </source>
</evidence>
<accession>A0A1U7CWE6</accession>
<dbReference type="InterPro" id="IPR011444">
    <property type="entry name" value="DUF1549"/>
</dbReference>